<name>A0AAD3T7N3_NEPGR</name>
<dbReference type="EMBL" id="BSYO01000027">
    <property type="protein sequence ID" value="GMH24204.1"/>
    <property type="molecule type" value="Genomic_DNA"/>
</dbReference>
<protein>
    <submittedName>
        <fullName evidence="1">Uncharacterized protein</fullName>
    </submittedName>
</protein>
<keyword evidence="2" id="KW-1185">Reference proteome</keyword>
<evidence type="ECO:0000313" key="1">
    <source>
        <dbReference type="EMBL" id="GMH24204.1"/>
    </source>
</evidence>
<reference evidence="1" key="1">
    <citation type="submission" date="2023-05" db="EMBL/GenBank/DDBJ databases">
        <title>Nepenthes gracilis genome sequencing.</title>
        <authorList>
            <person name="Fukushima K."/>
        </authorList>
    </citation>
    <scope>NUCLEOTIDE SEQUENCE</scope>
    <source>
        <strain evidence="1">SING2019-196</strain>
    </source>
</reference>
<dbReference type="Proteomes" id="UP001279734">
    <property type="component" value="Unassembled WGS sequence"/>
</dbReference>
<evidence type="ECO:0000313" key="2">
    <source>
        <dbReference type="Proteomes" id="UP001279734"/>
    </source>
</evidence>
<dbReference type="AlphaFoldDB" id="A0AAD3T7N3"/>
<proteinExistence type="predicted"/>
<accession>A0AAD3T7N3</accession>
<gene>
    <name evidence="1" type="ORF">Nepgr_026047</name>
</gene>
<comment type="caution">
    <text evidence="1">The sequence shown here is derived from an EMBL/GenBank/DDBJ whole genome shotgun (WGS) entry which is preliminary data.</text>
</comment>
<organism evidence="1 2">
    <name type="scientific">Nepenthes gracilis</name>
    <name type="common">Slender pitcher plant</name>
    <dbReference type="NCBI Taxonomy" id="150966"/>
    <lineage>
        <taxon>Eukaryota</taxon>
        <taxon>Viridiplantae</taxon>
        <taxon>Streptophyta</taxon>
        <taxon>Embryophyta</taxon>
        <taxon>Tracheophyta</taxon>
        <taxon>Spermatophyta</taxon>
        <taxon>Magnoliopsida</taxon>
        <taxon>eudicotyledons</taxon>
        <taxon>Gunneridae</taxon>
        <taxon>Pentapetalae</taxon>
        <taxon>Caryophyllales</taxon>
        <taxon>Nepenthaceae</taxon>
        <taxon>Nepenthes</taxon>
    </lineage>
</organism>
<sequence length="94" mass="10251">MLKRLLASAISAAASGIGQQLSASSSQASQSRQKDLGLICSRPLFSHLIPQHLGQNKLLGHWQHLVPLHSDNLQHLGLRQRGEKVSRPSVKTTQ</sequence>